<protein>
    <submittedName>
        <fullName evidence="5">Helix-turn-helix transcriptional regulator</fullName>
    </submittedName>
</protein>
<reference evidence="5 6" key="1">
    <citation type="submission" date="2020-10" db="EMBL/GenBank/DDBJ databases">
        <authorList>
            <person name="Castelo-Branco R."/>
            <person name="Eusebio N."/>
            <person name="Adriana R."/>
            <person name="Vieira A."/>
            <person name="Brugerolle De Fraissinette N."/>
            <person name="Rezende De Castro R."/>
            <person name="Schneider M.P."/>
            <person name="Vasconcelos V."/>
            <person name="Leao P.N."/>
        </authorList>
    </citation>
    <scope>NUCLEOTIDE SEQUENCE [LARGE SCALE GENOMIC DNA]</scope>
    <source>
        <strain evidence="5 6">LEGE 06123</strain>
    </source>
</reference>
<name>A0ABR9UVW8_9CHRO</name>
<dbReference type="Pfam" id="PF00196">
    <property type="entry name" value="GerE"/>
    <property type="match status" value="1"/>
</dbReference>
<dbReference type="SMART" id="SM00421">
    <property type="entry name" value="HTH_LUXR"/>
    <property type="match status" value="1"/>
</dbReference>
<dbReference type="InterPro" id="IPR016032">
    <property type="entry name" value="Sig_transdc_resp-reg_C-effctor"/>
</dbReference>
<dbReference type="RefSeq" id="WP_193933866.1">
    <property type="nucleotide sequence ID" value="NZ_CAWPMZ010000091.1"/>
</dbReference>
<keyword evidence="1" id="KW-0805">Transcription regulation</keyword>
<keyword evidence="6" id="KW-1185">Reference proteome</keyword>
<evidence type="ECO:0000256" key="2">
    <source>
        <dbReference type="ARBA" id="ARBA00023125"/>
    </source>
</evidence>
<organism evidence="5 6">
    <name type="scientific">Gloeocapsopsis crepidinum LEGE 06123</name>
    <dbReference type="NCBI Taxonomy" id="588587"/>
    <lineage>
        <taxon>Bacteria</taxon>
        <taxon>Bacillati</taxon>
        <taxon>Cyanobacteriota</taxon>
        <taxon>Cyanophyceae</taxon>
        <taxon>Oscillatoriophycideae</taxon>
        <taxon>Chroococcales</taxon>
        <taxon>Chroococcaceae</taxon>
        <taxon>Gloeocapsopsis</taxon>
    </lineage>
</organism>
<dbReference type="CDD" id="cd06170">
    <property type="entry name" value="LuxR_C_like"/>
    <property type="match status" value="1"/>
</dbReference>
<keyword evidence="3" id="KW-0804">Transcription</keyword>
<evidence type="ECO:0000256" key="3">
    <source>
        <dbReference type="ARBA" id="ARBA00023163"/>
    </source>
</evidence>
<keyword evidence="2" id="KW-0238">DNA-binding</keyword>
<dbReference type="Proteomes" id="UP000651156">
    <property type="component" value="Unassembled WGS sequence"/>
</dbReference>
<dbReference type="PROSITE" id="PS50043">
    <property type="entry name" value="HTH_LUXR_2"/>
    <property type="match status" value="1"/>
</dbReference>
<accession>A0ABR9UVW8</accession>
<sequence>MALTQQDLQGILKCLQEVYCACNLEAFPTRALSALSWVVSSDFLNWCPTNFHQHRVLTTLSAMSHRPAITSQEADQIAHSRFLEHPFARYYLATNDGKAHKISDFINAQQLHRLEGLYQGMMHQIGMEDQMSLVLPVSSEVNNTLLKKNTDDIVIALSRPERSFSERDRFVLNLLRPHLFQAYLNAQTLTKIQQESIRLNRTMEQLGVIILAGDGKIQLKTQRAWELLTQYFQLTHQKNSLPETLQRWVNYQLSLIAGNEGLTLPCLPLQIEQENNRLIIRLMCDRQHQQYILLLEEQRLRSFSPQLLTAIGLTKREAEVLFWATKDKSTKEIASILSCSDKTIEKHFEHIYEKLEVRTRTAAVVKALELLGMLS</sequence>
<dbReference type="EMBL" id="JADEWN010000055">
    <property type="protein sequence ID" value="MBE9192439.1"/>
    <property type="molecule type" value="Genomic_DNA"/>
</dbReference>
<dbReference type="InterPro" id="IPR036388">
    <property type="entry name" value="WH-like_DNA-bd_sf"/>
</dbReference>
<evidence type="ECO:0000256" key="1">
    <source>
        <dbReference type="ARBA" id="ARBA00023015"/>
    </source>
</evidence>
<proteinExistence type="predicted"/>
<dbReference type="PRINTS" id="PR00038">
    <property type="entry name" value="HTHLUXR"/>
</dbReference>
<dbReference type="InterPro" id="IPR000792">
    <property type="entry name" value="Tscrpt_reg_LuxR_C"/>
</dbReference>
<evidence type="ECO:0000313" key="6">
    <source>
        <dbReference type="Proteomes" id="UP000651156"/>
    </source>
</evidence>
<feature type="domain" description="HTH luxR-type" evidence="4">
    <location>
        <begin position="306"/>
        <end position="371"/>
    </location>
</feature>
<dbReference type="Gene3D" id="1.10.10.10">
    <property type="entry name" value="Winged helix-like DNA-binding domain superfamily/Winged helix DNA-binding domain"/>
    <property type="match status" value="1"/>
</dbReference>
<dbReference type="PANTHER" id="PTHR44688:SF16">
    <property type="entry name" value="DNA-BINDING TRANSCRIPTIONAL ACTIVATOR DEVR_DOSR"/>
    <property type="match status" value="1"/>
</dbReference>
<evidence type="ECO:0000259" key="4">
    <source>
        <dbReference type="PROSITE" id="PS50043"/>
    </source>
</evidence>
<evidence type="ECO:0000313" key="5">
    <source>
        <dbReference type="EMBL" id="MBE9192439.1"/>
    </source>
</evidence>
<dbReference type="PROSITE" id="PS00622">
    <property type="entry name" value="HTH_LUXR_1"/>
    <property type="match status" value="1"/>
</dbReference>
<comment type="caution">
    <text evidence="5">The sequence shown here is derived from an EMBL/GenBank/DDBJ whole genome shotgun (WGS) entry which is preliminary data.</text>
</comment>
<dbReference type="SUPFAM" id="SSF46894">
    <property type="entry name" value="C-terminal effector domain of the bipartite response regulators"/>
    <property type="match status" value="1"/>
</dbReference>
<dbReference type="PANTHER" id="PTHR44688">
    <property type="entry name" value="DNA-BINDING TRANSCRIPTIONAL ACTIVATOR DEVR_DOSR"/>
    <property type="match status" value="1"/>
</dbReference>
<gene>
    <name evidence="5" type="ORF">IQ230_19220</name>
</gene>